<evidence type="ECO:0000256" key="2">
    <source>
        <dbReference type="SAM" id="SignalP"/>
    </source>
</evidence>
<evidence type="ECO:0000313" key="4">
    <source>
        <dbReference type="EMBL" id="MBE5040511.1"/>
    </source>
</evidence>
<reference evidence="4" key="1">
    <citation type="submission" date="2020-10" db="EMBL/GenBank/DDBJ databases">
        <title>ChiBAC.</title>
        <authorList>
            <person name="Zenner C."/>
            <person name="Hitch T.C.A."/>
            <person name="Clavel T."/>
        </authorList>
    </citation>
    <scope>NUCLEOTIDE SEQUENCE</scope>
    <source>
        <strain evidence="4">DSM 107454</strain>
    </source>
</reference>
<feature type="domain" description="SLH" evidence="3">
    <location>
        <begin position="1605"/>
        <end position="1665"/>
    </location>
</feature>
<accession>A0A9D5R8K4</accession>
<sequence length="1665" mass="184535">MRKIAWITSIAILFTCMAQINIAAVDTLEGFEENFLYGSVDKAESYWDISAGEGHADFSSDSNAEFYGFTNTTGAKTASIYRKDFNTCGEDFMLESEAYTAYNFFYMYFLREDAKNYYYLSYGGDNADNQKQISIYKVSDGTEKEIGSYEHSAKLPAYKKIRIFYEKDGRLTVRAIMAASRAGLSDGDWKTVLTLSTEDGVEANGSGTVGVGAKWAPYAVYQLAVKKIPKVNFESGFDSDSAKIDSDVVLKFSDDMEEMSSLTDDHLKIYEGEEQVDSAKYTAAFMDSRTVKIAFKRGLHYETEYKIELSDKFYLSGEDYGLPNTKTLCFETEGKPFWTEVQDGKVILHNRYFDAGEEVTVILVNRSIDNRPEVYQASVTLSGEDTPYEDENINNDTEVYILDAKTMKNKFPPVTYEGADKGKAAEVINEETGIKVYGVSASAEKGKTINIKVLDSVGNICAFEQTKTDEGGGYSVSVPMMTGNTGNYTYTYFVGGDDYAEDMSKSFLYLSKSDRDDYVKKINAAAESEIRDYVVESIELFVKSNSALSDKVISDIAASLWDALESGEHFSETDGGNEYTKYLREQMIVSLYNNGEKEKLFDSDNKADKGYNIDFEVMDKESGFDLNNIFENKLSSDVRKKIINYLMQPQYKNEDEIYQRFAEGVVLYAVKYSNENINALLKKYAKFIGIDIQAYSNLSNTDSIDELLRAGGEYASVKFLQQKLDSLLGDLDPALYSYVFSPMDAENSQWEISHTKNTETYTDDGITSSDTGVLTAKSPVRAAGDYRLSMKAYKQYNNFVIRFDWTDEKNYYECKVTPSTMILSLVKDGETTELKAAELPISTDKTEENIIIDVSKEKGISASLNDGIREYKIITEYIDSSCDFSGGYFLCILENTPGYIKSVELLNYLTVLSANQKIAPDETIELTLNFAAEVIANDRLTLVNMASMEECEMEIAAISGKTVSLKPKNVLWYDTEYKVVISCGAMNISGSKYGFRNDQEIVVTTERGKSYISDMMINGSEISTLSDNGISLKEYKGQKIDLSFKIEGMTSAADVYVLLSNGNGATAIVKEIKNTALSSEITAEIEIPVSIDDNAKMYILSTEANKVNPVYPSQNKVAVADGKYSYTIDDTTVQITGTAEPGQLMVAKITSPDASAVEAIGYAICGNDGSFSMAMNIKREDLTDKKCKLGVSNCYNYDEEFVLGSMNSVSRAISVLNDNKKQSADTISSAETKIGNIKRILENPNDIFGLTKSNSDNSSEIFDHISKEKLAKMLYECDDVFSSSDIAHVKNTIEVLAILTAMNQRMDNLIFDGDKNLISAQTLHFADESMYKAYLDELTDEGRDNVSDSLLGQDFLNLNTFKKKFAEQLILNGICYYKKSGSGHIFGLLKRFGNDGGFDIDKFLSVGENAQNRFCNSLSTSSLMTASVLQQKLNAIAEEKEPPKGSGGTEVLSGVSAGPVNRMPTASEGAVQNTGGATPTGEERFTDLNGHLWAKEAILYLADKNVISGYGDGTFRPETYITREEFVKMAVMAFELKPVYADMKFDDVKPGEWYYPYVSTAYDLGIVNGISEKAFGVGQRITREDVCVILARILDDTETDDTADELNFDDAAEISDYAVSGINSMVKRGAIHGMGDGTVAPKNSCTRAEVSKILCTLVKSVRGEL</sequence>
<keyword evidence="1" id="KW-0677">Repeat</keyword>
<feature type="domain" description="SLH" evidence="3">
    <location>
        <begin position="1545"/>
        <end position="1604"/>
    </location>
</feature>
<evidence type="ECO:0000313" key="5">
    <source>
        <dbReference type="Proteomes" id="UP000806542"/>
    </source>
</evidence>
<evidence type="ECO:0000259" key="3">
    <source>
        <dbReference type="PROSITE" id="PS51272"/>
    </source>
</evidence>
<dbReference type="PANTHER" id="PTHR43308">
    <property type="entry name" value="OUTER MEMBRANE PROTEIN ALPHA-RELATED"/>
    <property type="match status" value="1"/>
</dbReference>
<organism evidence="4 5">
    <name type="scientific">Ructibacterium gallinarum</name>
    <dbReference type="NCBI Taxonomy" id="2779355"/>
    <lineage>
        <taxon>Bacteria</taxon>
        <taxon>Bacillati</taxon>
        <taxon>Bacillota</taxon>
        <taxon>Clostridia</taxon>
        <taxon>Eubacteriales</taxon>
        <taxon>Oscillospiraceae</taxon>
        <taxon>Ructibacterium</taxon>
    </lineage>
</organism>
<dbReference type="EMBL" id="JADCKB010000017">
    <property type="protein sequence ID" value="MBE5040511.1"/>
    <property type="molecule type" value="Genomic_DNA"/>
</dbReference>
<dbReference type="RefSeq" id="WP_226393064.1">
    <property type="nucleotide sequence ID" value="NZ_JADCKB010000017.1"/>
</dbReference>
<dbReference type="InterPro" id="IPR001119">
    <property type="entry name" value="SLH_dom"/>
</dbReference>
<protein>
    <submittedName>
        <fullName evidence="4">S-layer homology domain-containing protein</fullName>
    </submittedName>
</protein>
<dbReference type="Pfam" id="PF00395">
    <property type="entry name" value="SLH"/>
    <property type="match status" value="3"/>
</dbReference>
<dbReference type="PROSITE" id="PS51272">
    <property type="entry name" value="SLH"/>
    <property type="match status" value="3"/>
</dbReference>
<name>A0A9D5R8K4_9FIRM</name>
<feature type="signal peptide" evidence="2">
    <location>
        <begin position="1"/>
        <end position="23"/>
    </location>
</feature>
<keyword evidence="5" id="KW-1185">Reference proteome</keyword>
<keyword evidence="2" id="KW-0732">Signal</keyword>
<dbReference type="InterPro" id="IPR051465">
    <property type="entry name" value="Cell_Envelope_Struct_Comp"/>
</dbReference>
<feature type="domain" description="SLH" evidence="3">
    <location>
        <begin position="1481"/>
        <end position="1544"/>
    </location>
</feature>
<evidence type="ECO:0000256" key="1">
    <source>
        <dbReference type="ARBA" id="ARBA00022737"/>
    </source>
</evidence>
<proteinExistence type="predicted"/>
<gene>
    <name evidence="4" type="ORF">INF28_08570</name>
</gene>
<comment type="caution">
    <text evidence="4">The sequence shown here is derived from an EMBL/GenBank/DDBJ whole genome shotgun (WGS) entry which is preliminary data.</text>
</comment>
<feature type="chain" id="PRO_5038887803" evidence="2">
    <location>
        <begin position="24"/>
        <end position="1665"/>
    </location>
</feature>
<dbReference type="Proteomes" id="UP000806542">
    <property type="component" value="Unassembled WGS sequence"/>
</dbReference>